<name>A0ABU3F3P7_9ENTE</name>
<keyword evidence="2" id="KW-0472">Membrane</keyword>
<organism evidence="4 5">
    <name type="scientific">Enterococcus hulanensis</name>
    <dbReference type="NCBI Taxonomy" id="2559929"/>
    <lineage>
        <taxon>Bacteria</taxon>
        <taxon>Bacillati</taxon>
        <taxon>Bacillota</taxon>
        <taxon>Bacilli</taxon>
        <taxon>Lactobacillales</taxon>
        <taxon>Enterococcaceae</taxon>
        <taxon>Enterococcus</taxon>
    </lineage>
</organism>
<dbReference type="SMART" id="SM00530">
    <property type="entry name" value="HTH_XRE"/>
    <property type="match status" value="1"/>
</dbReference>
<feature type="transmembrane region" description="Helical" evidence="2">
    <location>
        <begin position="85"/>
        <end position="104"/>
    </location>
</feature>
<reference evidence="4 5" key="1">
    <citation type="submission" date="2023-03" db="EMBL/GenBank/DDBJ databases">
        <authorList>
            <person name="Shen W."/>
            <person name="Cai J."/>
        </authorList>
    </citation>
    <scope>NUCLEOTIDE SEQUENCE [LARGE SCALE GENOMIC DNA]</scope>
    <source>
        <strain evidence="4 5">D6-4</strain>
    </source>
</reference>
<dbReference type="Proteomes" id="UP001252875">
    <property type="component" value="Unassembled WGS sequence"/>
</dbReference>
<evidence type="ECO:0000256" key="2">
    <source>
        <dbReference type="SAM" id="Phobius"/>
    </source>
</evidence>
<gene>
    <name evidence="4" type="ORF">P7D85_17250</name>
</gene>
<protein>
    <submittedName>
        <fullName evidence="4">Helix-turn-helix transcriptional regulator</fullName>
    </submittedName>
</protein>
<keyword evidence="5" id="KW-1185">Reference proteome</keyword>
<dbReference type="SUPFAM" id="SSF47413">
    <property type="entry name" value="lambda repressor-like DNA-binding domains"/>
    <property type="match status" value="1"/>
</dbReference>
<dbReference type="EMBL" id="JARPYI010000011">
    <property type="protein sequence ID" value="MDT2601536.1"/>
    <property type="molecule type" value="Genomic_DNA"/>
</dbReference>
<dbReference type="PANTHER" id="PTHR46558:SF13">
    <property type="entry name" value="HTH-TYPE TRANSCRIPTIONAL REGULATOR IMMR"/>
    <property type="match status" value="1"/>
</dbReference>
<evidence type="ECO:0000313" key="5">
    <source>
        <dbReference type="Proteomes" id="UP001252875"/>
    </source>
</evidence>
<dbReference type="InterPro" id="IPR010982">
    <property type="entry name" value="Lambda_DNA-bd_dom_sf"/>
</dbReference>
<keyword evidence="2" id="KW-0812">Transmembrane</keyword>
<accession>A0ABU3F3P7</accession>
<dbReference type="Gene3D" id="1.10.260.40">
    <property type="entry name" value="lambda repressor-like DNA-binding domains"/>
    <property type="match status" value="1"/>
</dbReference>
<evidence type="ECO:0000259" key="3">
    <source>
        <dbReference type="PROSITE" id="PS50943"/>
    </source>
</evidence>
<proteinExistence type="predicted"/>
<dbReference type="RefSeq" id="WP_311823238.1">
    <property type="nucleotide sequence ID" value="NZ_JARPYF010000010.1"/>
</dbReference>
<sequence length="241" mass="27981">MDIGSKLKKHRIQNQLTQEAVAEKLHVSRGTISSWETGRTFPDIEKLIYLSELYELSLDQLLKEDPIIMETIVTERKKLKRYKGLKIIGTCLLGLFLVYNLYWFTMVYPRNAKLKDWTHTDSNNYLEKNGYTFQAHDLKYPMFLPNGNISVANYKCGLFWISIDGDKVFVSVNTSDPALKGVKDKEDFGMIRMKRNDLNSSEYESLGDGNGELTRQLMIKHSTEFNKTYEAIERVWKEING</sequence>
<evidence type="ECO:0000313" key="4">
    <source>
        <dbReference type="EMBL" id="MDT2601536.1"/>
    </source>
</evidence>
<dbReference type="PROSITE" id="PS50943">
    <property type="entry name" value="HTH_CROC1"/>
    <property type="match status" value="1"/>
</dbReference>
<keyword evidence="2" id="KW-1133">Transmembrane helix</keyword>
<dbReference type="Pfam" id="PF12844">
    <property type="entry name" value="HTH_19"/>
    <property type="match status" value="1"/>
</dbReference>
<comment type="caution">
    <text evidence="4">The sequence shown here is derived from an EMBL/GenBank/DDBJ whole genome shotgun (WGS) entry which is preliminary data.</text>
</comment>
<evidence type="ECO:0000256" key="1">
    <source>
        <dbReference type="ARBA" id="ARBA00023125"/>
    </source>
</evidence>
<dbReference type="CDD" id="cd00093">
    <property type="entry name" value="HTH_XRE"/>
    <property type="match status" value="1"/>
</dbReference>
<dbReference type="PANTHER" id="PTHR46558">
    <property type="entry name" value="TRACRIPTIONAL REGULATORY PROTEIN-RELATED-RELATED"/>
    <property type="match status" value="1"/>
</dbReference>
<feature type="domain" description="HTH cro/C1-type" evidence="3">
    <location>
        <begin position="7"/>
        <end position="61"/>
    </location>
</feature>
<keyword evidence="1" id="KW-0238">DNA-binding</keyword>
<dbReference type="InterPro" id="IPR001387">
    <property type="entry name" value="Cro/C1-type_HTH"/>
</dbReference>